<dbReference type="CDD" id="cd01335">
    <property type="entry name" value="Radical_SAM"/>
    <property type="match status" value="1"/>
</dbReference>
<keyword evidence="10" id="KW-0408">Iron</keyword>
<comment type="cofactor">
    <cofactor evidence="3">
        <name>[4Fe-4S] cluster</name>
        <dbReference type="ChEBI" id="CHEBI:49883"/>
    </cofactor>
</comment>
<comment type="caution">
    <text evidence="17">The sequence shown here is derived from an EMBL/GenBank/DDBJ whole genome shotgun (WGS) entry which is preliminary data.</text>
</comment>
<dbReference type="InterPro" id="IPR007197">
    <property type="entry name" value="rSAM"/>
</dbReference>
<evidence type="ECO:0000256" key="6">
    <source>
        <dbReference type="ARBA" id="ARBA00022485"/>
    </source>
</evidence>
<dbReference type="InterPro" id="IPR022462">
    <property type="entry name" value="EpmB"/>
</dbReference>
<feature type="modified residue" description="N6-(pyridoxal phosphate)lysine" evidence="15">
    <location>
        <position position="333"/>
    </location>
</feature>
<dbReference type="SFLD" id="SFLDG01070">
    <property type="entry name" value="PLP-dependent"/>
    <property type="match status" value="1"/>
</dbReference>
<comment type="similarity">
    <text evidence="4">Belongs to the radical SAM superfamily. KamA family.</text>
</comment>
<evidence type="ECO:0000313" key="17">
    <source>
        <dbReference type="EMBL" id="OAV27942.1"/>
    </source>
</evidence>
<feature type="binding site" evidence="14">
    <location>
        <position position="128"/>
    </location>
    <ligand>
        <name>[4Fe-4S] cluster</name>
        <dbReference type="ChEBI" id="CHEBI:49883"/>
        <note>4Fe-4S-S-AdoMet</note>
    </ligand>
</feature>
<dbReference type="Gene3D" id="3.20.20.70">
    <property type="entry name" value="Aldolase class I"/>
    <property type="match status" value="1"/>
</dbReference>
<dbReference type="AlphaFoldDB" id="A0AB36DQZ8"/>
<evidence type="ECO:0000259" key="16">
    <source>
        <dbReference type="PROSITE" id="PS51918"/>
    </source>
</evidence>
<dbReference type="InterPro" id="IPR003739">
    <property type="entry name" value="Lys_aminomutase/Glu_NH3_mut"/>
</dbReference>
<keyword evidence="8 14" id="KW-0479">Metal-binding</keyword>
<evidence type="ECO:0000256" key="5">
    <source>
        <dbReference type="ARBA" id="ARBA00022363"/>
    </source>
</evidence>
<dbReference type="SFLD" id="SFLDS00029">
    <property type="entry name" value="Radical_SAM"/>
    <property type="match status" value="1"/>
</dbReference>
<dbReference type="SUPFAM" id="SSF102114">
    <property type="entry name" value="Radical SAM enzymes"/>
    <property type="match status" value="1"/>
</dbReference>
<dbReference type="NCBIfam" id="TIGR00238">
    <property type="entry name" value="KamA family radical SAM protein"/>
    <property type="match status" value="1"/>
</dbReference>
<evidence type="ECO:0000256" key="12">
    <source>
        <dbReference type="ARBA" id="ARBA00023235"/>
    </source>
</evidence>
<dbReference type="PROSITE" id="PS51918">
    <property type="entry name" value="RADICAL_SAM"/>
    <property type="match status" value="1"/>
</dbReference>
<dbReference type="PANTHER" id="PTHR30538">
    <property type="entry name" value="LYSINE 2,3-AMINOMUTASE-RELATED"/>
    <property type="match status" value="1"/>
</dbReference>
<dbReference type="GO" id="GO:0016853">
    <property type="term" value="F:isomerase activity"/>
    <property type="evidence" value="ECO:0007669"/>
    <property type="project" value="UniProtKB-KW"/>
</dbReference>
<dbReference type="Proteomes" id="UP000078295">
    <property type="component" value="Unassembled WGS sequence"/>
</dbReference>
<keyword evidence="12" id="KW-0413">Isomerase</keyword>
<evidence type="ECO:0000256" key="10">
    <source>
        <dbReference type="ARBA" id="ARBA00023004"/>
    </source>
</evidence>
<dbReference type="PANTHER" id="PTHR30538:SF1">
    <property type="entry name" value="L-LYSINE 2,3-AMINOMUTASE"/>
    <property type="match status" value="1"/>
</dbReference>
<reference evidence="17 18" key="1">
    <citation type="journal article" date="2016" name="Genome Biol. Evol.">
        <title>Comparative Genomic Analyses of the Moraxella catarrhalis Serosensitive and Seroresistant Lineages Demonstrate Their Independent Evolution.</title>
        <authorList>
            <person name="Earl J.P."/>
            <person name="de Vries S.P."/>
            <person name="Ahmed A."/>
            <person name="Powell E."/>
            <person name="Schultz M.P."/>
            <person name="Hermans P.W."/>
            <person name="Hill D.J."/>
            <person name="Zhou Z."/>
            <person name="Constantinidou C.I."/>
            <person name="Hu F.Z."/>
            <person name="Bootsma H.J."/>
            <person name="Ehrlich G.D."/>
        </authorList>
    </citation>
    <scope>NUCLEOTIDE SEQUENCE [LARGE SCALE GENOMIC DNA]</scope>
    <source>
        <strain evidence="17 18">F23</strain>
    </source>
</reference>
<comment type="catalytic activity">
    <reaction evidence="1">
        <text>L-lysine = D-beta-lysine</text>
        <dbReference type="Rhea" id="RHEA:44148"/>
        <dbReference type="ChEBI" id="CHEBI:32551"/>
        <dbReference type="ChEBI" id="CHEBI:84138"/>
    </reaction>
</comment>
<evidence type="ECO:0000256" key="8">
    <source>
        <dbReference type="ARBA" id="ARBA00022723"/>
    </source>
</evidence>
<evidence type="ECO:0000256" key="2">
    <source>
        <dbReference type="ARBA" id="ARBA00001933"/>
    </source>
</evidence>
<accession>A0AB36DQZ8</accession>
<dbReference type="GO" id="GO:0051539">
    <property type="term" value="F:4 iron, 4 sulfur cluster binding"/>
    <property type="evidence" value="ECO:0007669"/>
    <property type="project" value="UniProtKB-KW"/>
</dbReference>
<gene>
    <name evidence="17" type="ORF">AO370_0105</name>
</gene>
<keyword evidence="6 14" id="KW-0004">4Fe-4S</keyword>
<feature type="domain" description="Radical SAM core" evidence="16">
    <location>
        <begin position="107"/>
        <end position="322"/>
    </location>
</feature>
<name>A0AB36DQZ8_MORCA</name>
<dbReference type="RefSeq" id="WP_120655431.1">
    <property type="nucleotide sequence ID" value="NZ_LXHQ01000008.1"/>
</dbReference>
<evidence type="ECO:0000256" key="15">
    <source>
        <dbReference type="PIRSR" id="PIRSR603739-50"/>
    </source>
</evidence>
<dbReference type="EMBL" id="LXHQ01000008">
    <property type="protein sequence ID" value="OAV27942.1"/>
    <property type="molecule type" value="Genomic_DNA"/>
</dbReference>
<evidence type="ECO:0000256" key="7">
    <source>
        <dbReference type="ARBA" id="ARBA00022691"/>
    </source>
</evidence>
<comment type="cofactor">
    <cofactor evidence="2 15">
        <name>pyridoxal 5'-phosphate</name>
        <dbReference type="ChEBI" id="CHEBI:597326"/>
    </cofactor>
</comment>
<keyword evidence="11 14" id="KW-0411">Iron-sulfur</keyword>
<evidence type="ECO:0000256" key="14">
    <source>
        <dbReference type="PIRSR" id="PIRSR004911-1"/>
    </source>
</evidence>
<evidence type="ECO:0000256" key="1">
    <source>
        <dbReference type="ARBA" id="ARBA00001352"/>
    </source>
</evidence>
<proteinExistence type="inferred from homology"/>
<evidence type="ECO:0000256" key="11">
    <source>
        <dbReference type="ARBA" id="ARBA00023014"/>
    </source>
</evidence>
<evidence type="ECO:0000256" key="3">
    <source>
        <dbReference type="ARBA" id="ARBA00001966"/>
    </source>
</evidence>
<protein>
    <recommendedName>
        <fullName evidence="5">L-lysine 2,3-aminomutase</fullName>
    </recommendedName>
    <alternativeName>
        <fullName evidence="13">EF-P post-translational modification enzyme B</fullName>
    </alternativeName>
</protein>
<dbReference type="PIRSF" id="PIRSF004911">
    <property type="entry name" value="DUF160"/>
    <property type="match status" value="1"/>
</dbReference>
<dbReference type="Pfam" id="PF04055">
    <property type="entry name" value="Radical_SAM"/>
    <property type="match status" value="1"/>
</dbReference>
<dbReference type="SFLD" id="SFLDF00314">
    <property type="entry name" value="L-lysine_2_3-aminomutase_(yjeK"/>
    <property type="match status" value="1"/>
</dbReference>
<evidence type="ECO:0000313" key="18">
    <source>
        <dbReference type="Proteomes" id="UP000078295"/>
    </source>
</evidence>
<dbReference type="NCBIfam" id="TIGR03821">
    <property type="entry name" value="EFP_modif_epmB"/>
    <property type="match status" value="1"/>
</dbReference>
<dbReference type="InterPro" id="IPR013785">
    <property type="entry name" value="Aldolase_TIM"/>
</dbReference>
<dbReference type="InterPro" id="IPR058240">
    <property type="entry name" value="rSAM_sf"/>
</dbReference>
<feature type="binding site" evidence="14">
    <location>
        <position position="121"/>
    </location>
    <ligand>
        <name>[4Fe-4S] cluster</name>
        <dbReference type="ChEBI" id="CHEBI:49883"/>
        <note>4Fe-4S-S-AdoMet</note>
    </ligand>
</feature>
<feature type="binding site" evidence="14">
    <location>
        <position position="125"/>
    </location>
    <ligand>
        <name>[4Fe-4S] cluster</name>
        <dbReference type="ChEBI" id="CHEBI:49883"/>
        <note>4Fe-4S-S-AdoMet</note>
    </ligand>
</feature>
<organism evidence="17 18">
    <name type="scientific">Moraxella catarrhalis</name>
    <name type="common">Branhamella catarrhalis</name>
    <dbReference type="NCBI Taxonomy" id="480"/>
    <lineage>
        <taxon>Bacteria</taxon>
        <taxon>Pseudomonadati</taxon>
        <taxon>Pseudomonadota</taxon>
        <taxon>Gammaproteobacteria</taxon>
        <taxon>Moraxellales</taxon>
        <taxon>Moraxellaceae</taxon>
        <taxon>Moraxella</taxon>
    </lineage>
</organism>
<keyword evidence="9 15" id="KW-0663">Pyridoxal phosphate</keyword>
<dbReference type="GO" id="GO:0046872">
    <property type="term" value="F:metal ion binding"/>
    <property type="evidence" value="ECO:0007669"/>
    <property type="project" value="UniProtKB-KW"/>
</dbReference>
<evidence type="ECO:0000256" key="4">
    <source>
        <dbReference type="ARBA" id="ARBA00008703"/>
    </source>
</evidence>
<evidence type="ECO:0000256" key="13">
    <source>
        <dbReference type="ARBA" id="ARBA00030756"/>
    </source>
</evidence>
<evidence type="ECO:0000256" key="9">
    <source>
        <dbReference type="ARBA" id="ARBA00022898"/>
    </source>
</evidence>
<sequence length="362" mass="41352">MISTKKIYHADSSDDFQDWQAELSAAVSDLDTLFTLLDLPKQAHSHTPKQFGLRVPHAFIKKMKKGDVNDPLLRQVLPDGRERMTVDGYSTDPLDENNHNPIKGLLHKYRSRVLLTVTGACAVHCRYCFRQHFDYHANQPSTHEMDEVIDYITKHTEVNEVILSGGDPLSLNNKRLKLWLDKIAAIGHIRTVRLHTRLPVVLPNRVDHELISLIRHYQKNIVIVLHINHPNEIDDQLIAKTKQLKDAGATLLNQSVLLASVNDDIQTLSKLNQDLFGAGILPYYLHILDKVQGAAHFDIDIHDAVGLYWQLLEALPGYLVPKLVQEQPNHPFKTPIDIYQYSNKKNEINDKKRLQSVKNLVK</sequence>
<keyword evidence="7" id="KW-0949">S-adenosyl-L-methionine</keyword>